<dbReference type="EMBL" id="KV448385">
    <property type="protein sequence ID" value="OAX36915.1"/>
    <property type="molecule type" value="Genomic_DNA"/>
</dbReference>
<dbReference type="PRINTS" id="PR01217">
    <property type="entry name" value="PRICHEXTENSN"/>
</dbReference>
<evidence type="ECO:0000313" key="3">
    <source>
        <dbReference type="Proteomes" id="UP000092154"/>
    </source>
</evidence>
<evidence type="ECO:0000313" key="2">
    <source>
        <dbReference type="EMBL" id="OAX36915.1"/>
    </source>
</evidence>
<feature type="non-terminal residue" evidence="2">
    <location>
        <position position="204"/>
    </location>
</feature>
<dbReference type="OrthoDB" id="2685643at2759"/>
<name>A0A1B7MWD5_9AGAM</name>
<feature type="compositionally biased region" description="Low complexity" evidence="1">
    <location>
        <begin position="12"/>
        <end position="41"/>
    </location>
</feature>
<dbReference type="Proteomes" id="UP000092154">
    <property type="component" value="Unassembled WGS sequence"/>
</dbReference>
<organism evidence="2 3">
    <name type="scientific">Rhizopogon vinicolor AM-OR11-026</name>
    <dbReference type="NCBI Taxonomy" id="1314800"/>
    <lineage>
        <taxon>Eukaryota</taxon>
        <taxon>Fungi</taxon>
        <taxon>Dikarya</taxon>
        <taxon>Basidiomycota</taxon>
        <taxon>Agaricomycotina</taxon>
        <taxon>Agaricomycetes</taxon>
        <taxon>Agaricomycetidae</taxon>
        <taxon>Boletales</taxon>
        <taxon>Suillineae</taxon>
        <taxon>Rhizopogonaceae</taxon>
        <taxon>Rhizopogon</taxon>
    </lineage>
</organism>
<dbReference type="InParanoid" id="A0A1B7MWD5"/>
<gene>
    <name evidence="2" type="ORF">K503DRAFT_867244</name>
</gene>
<proteinExistence type="predicted"/>
<accession>A0A1B7MWD5</accession>
<feature type="compositionally biased region" description="Pro residues" evidence="1">
    <location>
        <begin position="161"/>
        <end position="204"/>
    </location>
</feature>
<dbReference type="AlphaFoldDB" id="A0A1B7MWD5"/>
<feature type="compositionally biased region" description="Polar residues" evidence="1">
    <location>
        <begin position="77"/>
        <end position="112"/>
    </location>
</feature>
<protein>
    <submittedName>
        <fullName evidence="2">Uncharacterized protein</fullName>
    </submittedName>
</protein>
<keyword evidence="3" id="KW-1185">Reference proteome</keyword>
<sequence>MSGKAPPKGPRALLSSLPASSSQQASTSSPSTSASPAAGTSKIGAPPPTGPRLLNGVPTQPRTKPPGKPLVNGYVGIQTTGPSITNAPTGPRSTQKGKQVDSSWSTSNSKPASDSPDTESSPVASTSKVVSATVADGVRPHEPVKISFPINRRTSLTESRPQPPQPSEAPPPPPPPSGPPPSDNPPPPPPLPPSDNPSPPPPPP</sequence>
<feature type="compositionally biased region" description="Low complexity" evidence="1">
    <location>
        <begin position="120"/>
        <end position="135"/>
    </location>
</feature>
<evidence type="ECO:0000256" key="1">
    <source>
        <dbReference type="SAM" id="MobiDB-lite"/>
    </source>
</evidence>
<feature type="region of interest" description="Disordered" evidence="1">
    <location>
        <begin position="1"/>
        <end position="204"/>
    </location>
</feature>
<reference evidence="2 3" key="1">
    <citation type="submission" date="2016-06" db="EMBL/GenBank/DDBJ databases">
        <title>Comparative genomics of the ectomycorrhizal sister species Rhizopogon vinicolor and Rhizopogon vesiculosus (Basidiomycota: Boletales) reveals a divergence of the mating type B locus.</title>
        <authorList>
            <consortium name="DOE Joint Genome Institute"/>
            <person name="Mujic A.B."/>
            <person name="Kuo A."/>
            <person name="Tritt A."/>
            <person name="Lipzen A."/>
            <person name="Chen C."/>
            <person name="Johnson J."/>
            <person name="Sharma A."/>
            <person name="Barry K."/>
            <person name="Grigoriev I.V."/>
            <person name="Spatafora J.W."/>
        </authorList>
    </citation>
    <scope>NUCLEOTIDE SEQUENCE [LARGE SCALE GENOMIC DNA]</scope>
    <source>
        <strain evidence="2 3">AM-OR11-026</strain>
    </source>
</reference>